<gene>
    <name evidence="2" type="ORF">FNYG_05279</name>
</gene>
<dbReference type="AlphaFoldDB" id="A0A2K0WG38"/>
<comment type="caution">
    <text evidence="2">The sequence shown here is derived from an EMBL/GenBank/DDBJ whole genome shotgun (WGS) entry which is preliminary data.</text>
</comment>
<evidence type="ECO:0000313" key="3">
    <source>
        <dbReference type="Proteomes" id="UP000236664"/>
    </source>
</evidence>
<sequence>MDPDDRDPHVAEPPSLTDVSVEAELPSGFSQQAENNNSNYLDSLDLTVLGSPEFDFSCLMDLDEAVEATQELEQLETDSMMPDAPAFEVPGVMDDLTMTQILTGNAFQGSDLPGTNFHPIHDAPQHQGYVPQFQVGLDSMTPENCQFSAETFNMLENPSVESFAYPVEMTRIMPEAPQSSGFGDQNFIQMNAPPTQVQVPLPRPSRPRRRGPLTREQAEGQALARENGVCIRCRRNNITVIHYYFLASFLGDSYSQKSS</sequence>
<proteinExistence type="predicted"/>
<dbReference type="EMBL" id="MTQA01000070">
    <property type="protein sequence ID" value="PNP81247.1"/>
    <property type="molecule type" value="Genomic_DNA"/>
</dbReference>
<organism evidence="2 3">
    <name type="scientific">Gibberella nygamai</name>
    <name type="common">Bean root rot disease fungus</name>
    <name type="synonym">Fusarium nygamai</name>
    <dbReference type="NCBI Taxonomy" id="42673"/>
    <lineage>
        <taxon>Eukaryota</taxon>
        <taxon>Fungi</taxon>
        <taxon>Dikarya</taxon>
        <taxon>Ascomycota</taxon>
        <taxon>Pezizomycotina</taxon>
        <taxon>Sordariomycetes</taxon>
        <taxon>Hypocreomycetidae</taxon>
        <taxon>Hypocreales</taxon>
        <taxon>Nectriaceae</taxon>
        <taxon>Fusarium</taxon>
        <taxon>Fusarium fujikuroi species complex</taxon>
    </lineage>
</organism>
<evidence type="ECO:0000256" key="1">
    <source>
        <dbReference type="SAM" id="MobiDB-lite"/>
    </source>
</evidence>
<evidence type="ECO:0000313" key="2">
    <source>
        <dbReference type="EMBL" id="PNP81247.1"/>
    </source>
</evidence>
<dbReference type="OrthoDB" id="5105683at2759"/>
<feature type="region of interest" description="Disordered" evidence="1">
    <location>
        <begin position="193"/>
        <end position="221"/>
    </location>
</feature>
<reference evidence="2 3" key="1">
    <citation type="submission" date="2017-06" db="EMBL/GenBank/DDBJ databases">
        <title>Genome of Fusarium nygamai isolate CS10214.</title>
        <authorList>
            <person name="Gardiner D.M."/>
            <person name="Obanor F."/>
            <person name="Kazan K."/>
        </authorList>
    </citation>
    <scope>NUCLEOTIDE SEQUENCE [LARGE SCALE GENOMIC DNA]</scope>
    <source>
        <strain evidence="2 3">CS10214</strain>
    </source>
</reference>
<dbReference type="Proteomes" id="UP000236664">
    <property type="component" value="Unassembled WGS sequence"/>
</dbReference>
<keyword evidence="3" id="KW-1185">Reference proteome</keyword>
<accession>A0A2K0WG38</accession>
<name>A0A2K0WG38_GIBNY</name>
<protein>
    <submittedName>
        <fullName evidence="2">Uncharacterized protein</fullName>
    </submittedName>
</protein>